<protein>
    <submittedName>
        <fullName evidence="10">Aquaporin-like</fullName>
    </submittedName>
</protein>
<evidence type="ECO:0000256" key="5">
    <source>
        <dbReference type="ARBA" id="ARBA00022989"/>
    </source>
</evidence>
<feature type="transmembrane region" description="Helical" evidence="8">
    <location>
        <begin position="93"/>
        <end position="114"/>
    </location>
</feature>
<feature type="transmembrane region" description="Helical" evidence="8">
    <location>
        <begin position="191"/>
        <end position="209"/>
    </location>
</feature>
<organism evidence="9 10">
    <name type="scientific">Polistes dominula</name>
    <name type="common">European paper wasp</name>
    <name type="synonym">Vespa dominula</name>
    <dbReference type="NCBI Taxonomy" id="743375"/>
    <lineage>
        <taxon>Eukaryota</taxon>
        <taxon>Metazoa</taxon>
        <taxon>Ecdysozoa</taxon>
        <taxon>Arthropoda</taxon>
        <taxon>Hexapoda</taxon>
        <taxon>Insecta</taxon>
        <taxon>Pterygota</taxon>
        <taxon>Neoptera</taxon>
        <taxon>Endopterygota</taxon>
        <taxon>Hymenoptera</taxon>
        <taxon>Apocrita</taxon>
        <taxon>Aculeata</taxon>
        <taxon>Vespoidea</taxon>
        <taxon>Vespidae</taxon>
        <taxon>Polistinae</taxon>
        <taxon>Polistini</taxon>
        <taxon>Polistes</taxon>
    </lineage>
</organism>
<evidence type="ECO:0000256" key="4">
    <source>
        <dbReference type="ARBA" id="ARBA00022692"/>
    </source>
</evidence>
<feature type="transmembrane region" description="Helical" evidence="8">
    <location>
        <begin position="221"/>
        <end position="238"/>
    </location>
</feature>
<keyword evidence="6 8" id="KW-0472">Membrane</keyword>
<feature type="transmembrane region" description="Helical" evidence="8">
    <location>
        <begin position="135"/>
        <end position="156"/>
    </location>
</feature>
<dbReference type="GeneID" id="107071216"/>
<evidence type="ECO:0000256" key="7">
    <source>
        <dbReference type="RuleBase" id="RU000477"/>
    </source>
</evidence>
<dbReference type="NCBIfam" id="TIGR00861">
    <property type="entry name" value="MIP"/>
    <property type="match status" value="1"/>
</dbReference>
<dbReference type="InterPro" id="IPR023271">
    <property type="entry name" value="Aquaporin-like"/>
</dbReference>
<feature type="transmembrane region" description="Helical" evidence="8">
    <location>
        <begin position="262"/>
        <end position="282"/>
    </location>
</feature>
<accession>A0ABM1IZ57</accession>
<sequence>MEQGGISIISPPGITENSVGKSTKNIGLALRSNAGIRNAKEKLKAPWLKDLLKEEKSIHDTILALLGEIIGTAILVFIGCMGCVASMGNTPPIYQISMSFGLAVMIAIQCVGHISGAHINPSITVASLILGLKSLPMTGLYIFAQCLGGIFGYGLLKAVTPSGMLHAGNPDDTISFCKTDIYQNMNICQGLLAEIIATSILVFFACGVWDPRNEKNSDSVSLRFGFCVSVLCFVFIPYTGCSLNPARSIAPAIWNGYWKNHWVFWIGPIAGAVLASTVYRYLFLPKTKENVENHQDTLTGVET</sequence>
<dbReference type="PANTHER" id="PTHR19139:SF270">
    <property type="entry name" value="ENTOMOGLYCEROPORIN 1-RELATED"/>
    <property type="match status" value="1"/>
</dbReference>
<comment type="subcellular location">
    <subcellularLocation>
        <location evidence="1">Membrane</location>
        <topology evidence="1">Multi-pass membrane protein</topology>
    </subcellularLocation>
</comment>
<reference evidence="10" key="1">
    <citation type="submission" date="2025-08" db="UniProtKB">
        <authorList>
            <consortium name="RefSeq"/>
        </authorList>
    </citation>
    <scope>IDENTIFICATION</scope>
    <source>
        <tissue evidence="10">Whole body</tissue>
    </source>
</reference>
<comment type="similarity">
    <text evidence="2 7">Belongs to the MIP/aquaporin (TC 1.A.8) family.</text>
</comment>
<name>A0ABM1IZ57_POLDO</name>
<evidence type="ECO:0000313" key="10">
    <source>
        <dbReference type="RefSeq" id="XP_015185494.1"/>
    </source>
</evidence>
<evidence type="ECO:0000313" key="9">
    <source>
        <dbReference type="Proteomes" id="UP000694924"/>
    </source>
</evidence>
<evidence type="ECO:0000256" key="1">
    <source>
        <dbReference type="ARBA" id="ARBA00004141"/>
    </source>
</evidence>
<evidence type="ECO:0000256" key="3">
    <source>
        <dbReference type="ARBA" id="ARBA00022448"/>
    </source>
</evidence>
<dbReference type="PROSITE" id="PS00221">
    <property type="entry name" value="MIP"/>
    <property type="match status" value="1"/>
</dbReference>
<evidence type="ECO:0000256" key="6">
    <source>
        <dbReference type="ARBA" id="ARBA00023136"/>
    </source>
</evidence>
<proteinExistence type="inferred from homology"/>
<evidence type="ECO:0000256" key="8">
    <source>
        <dbReference type="SAM" id="Phobius"/>
    </source>
</evidence>
<dbReference type="PRINTS" id="PR00783">
    <property type="entry name" value="MINTRINSICP"/>
</dbReference>
<dbReference type="InterPro" id="IPR022357">
    <property type="entry name" value="MIP_CS"/>
</dbReference>
<dbReference type="RefSeq" id="XP_015185494.1">
    <property type="nucleotide sequence ID" value="XM_015330008.1"/>
</dbReference>
<keyword evidence="5 8" id="KW-1133">Transmembrane helix</keyword>
<dbReference type="PANTHER" id="PTHR19139">
    <property type="entry name" value="AQUAPORIN TRANSPORTER"/>
    <property type="match status" value="1"/>
</dbReference>
<dbReference type="Proteomes" id="UP000694924">
    <property type="component" value="Unplaced"/>
</dbReference>
<gene>
    <name evidence="10" type="primary">LOC107071216</name>
</gene>
<dbReference type="InterPro" id="IPR034294">
    <property type="entry name" value="Aquaporin_transptr"/>
</dbReference>
<dbReference type="CDD" id="cd00333">
    <property type="entry name" value="MIP"/>
    <property type="match status" value="1"/>
</dbReference>
<keyword evidence="9" id="KW-1185">Reference proteome</keyword>
<keyword evidence="3 7" id="KW-0813">Transport</keyword>
<dbReference type="Gene3D" id="1.20.1080.10">
    <property type="entry name" value="Glycerol uptake facilitator protein"/>
    <property type="match status" value="1"/>
</dbReference>
<dbReference type="Pfam" id="PF00230">
    <property type="entry name" value="MIP"/>
    <property type="match status" value="1"/>
</dbReference>
<evidence type="ECO:0000256" key="2">
    <source>
        <dbReference type="ARBA" id="ARBA00006175"/>
    </source>
</evidence>
<dbReference type="InterPro" id="IPR000425">
    <property type="entry name" value="MIP"/>
</dbReference>
<keyword evidence="4 7" id="KW-0812">Transmembrane</keyword>
<feature type="transmembrane region" description="Helical" evidence="8">
    <location>
        <begin position="62"/>
        <end position="87"/>
    </location>
</feature>
<dbReference type="SUPFAM" id="SSF81338">
    <property type="entry name" value="Aquaporin-like"/>
    <property type="match status" value="1"/>
</dbReference>